<feature type="compositionally biased region" description="Polar residues" evidence="7">
    <location>
        <begin position="671"/>
        <end position="710"/>
    </location>
</feature>
<evidence type="ECO:0000256" key="6">
    <source>
        <dbReference type="ARBA" id="ARBA00023242"/>
    </source>
</evidence>
<keyword evidence="4" id="KW-0805">Transcription regulation</keyword>
<dbReference type="Proteomes" id="UP000242188">
    <property type="component" value="Unassembled WGS sequence"/>
</dbReference>
<feature type="region of interest" description="Disordered" evidence="7">
    <location>
        <begin position="379"/>
        <end position="454"/>
    </location>
</feature>
<reference evidence="9 10" key="1">
    <citation type="journal article" date="2017" name="Nat. Ecol. Evol.">
        <title>Scallop genome provides insights into evolution of bilaterian karyotype and development.</title>
        <authorList>
            <person name="Wang S."/>
            <person name="Zhang J."/>
            <person name="Jiao W."/>
            <person name="Li J."/>
            <person name="Xun X."/>
            <person name="Sun Y."/>
            <person name="Guo X."/>
            <person name="Huan P."/>
            <person name="Dong B."/>
            <person name="Zhang L."/>
            <person name="Hu X."/>
            <person name="Sun X."/>
            <person name="Wang J."/>
            <person name="Zhao C."/>
            <person name="Wang Y."/>
            <person name="Wang D."/>
            <person name="Huang X."/>
            <person name="Wang R."/>
            <person name="Lv J."/>
            <person name="Li Y."/>
            <person name="Zhang Z."/>
            <person name="Liu B."/>
            <person name="Lu W."/>
            <person name="Hui Y."/>
            <person name="Liang J."/>
            <person name="Zhou Z."/>
            <person name="Hou R."/>
            <person name="Li X."/>
            <person name="Liu Y."/>
            <person name="Li H."/>
            <person name="Ning X."/>
            <person name="Lin Y."/>
            <person name="Zhao L."/>
            <person name="Xing Q."/>
            <person name="Dou J."/>
            <person name="Li Y."/>
            <person name="Mao J."/>
            <person name="Guo H."/>
            <person name="Dou H."/>
            <person name="Li T."/>
            <person name="Mu C."/>
            <person name="Jiang W."/>
            <person name="Fu Q."/>
            <person name="Fu X."/>
            <person name="Miao Y."/>
            <person name="Liu J."/>
            <person name="Yu Q."/>
            <person name="Li R."/>
            <person name="Liao H."/>
            <person name="Li X."/>
            <person name="Kong Y."/>
            <person name="Jiang Z."/>
            <person name="Chourrout D."/>
            <person name="Li R."/>
            <person name="Bao Z."/>
        </authorList>
    </citation>
    <scope>NUCLEOTIDE SEQUENCE [LARGE SCALE GENOMIC DNA]</scope>
    <source>
        <strain evidence="9 10">PY_sf001</strain>
    </source>
</reference>
<gene>
    <name evidence="9" type="ORF">KP79_PYT20125</name>
</gene>
<feature type="compositionally biased region" description="Basic and acidic residues" evidence="7">
    <location>
        <begin position="659"/>
        <end position="670"/>
    </location>
</feature>
<dbReference type="PANTHER" id="PTHR13497:SF3">
    <property type="entry name" value="HISTONE DEACETYLASE COMPLEX SUBUNIT SAP130"/>
    <property type="match status" value="1"/>
</dbReference>
<dbReference type="PANTHER" id="PTHR13497">
    <property type="entry name" value="HISTONE DEACETYLASE COMPLEX SUBUNIT SAP130"/>
    <property type="match status" value="1"/>
</dbReference>
<evidence type="ECO:0000256" key="1">
    <source>
        <dbReference type="ARBA" id="ARBA00004123"/>
    </source>
</evidence>
<dbReference type="STRING" id="6573.A0A210PTK3"/>
<dbReference type="InterPro" id="IPR024137">
    <property type="entry name" value="His_deAcase_cplx_SAP130"/>
</dbReference>
<feature type="compositionally biased region" description="Polar residues" evidence="7">
    <location>
        <begin position="609"/>
        <end position="632"/>
    </location>
</feature>
<evidence type="ECO:0000256" key="7">
    <source>
        <dbReference type="SAM" id="MobiDB-lite"/>
    </source>
</evidence>
<evidence type="ECO:0000256" key="2">
    <source>
        <dbReference type="ARBA" id="ARBA00007859"/>
    </source>
</evidence>
<organism evidence="9 10">
    <name type="scientific">Mizuhopecten yessoensis</name>
    <name type="common">Japanese scallop</name>
    <name type="synonym">Patinopecten yessoensis</name>
    <dbReference type="NCBI Taxonomy" id="6573"/>
    <lineage>
        <taxon>Eukaryota</taxon>
        <taxon>Metazoa</taxon>
        <taxon>Spiralia</taxon>
        <taxon>Lophotrochozoa</taxon>
        <taxon>Mollusca</taxon>
        <taxon>Bivalvia</taxon>
        <taxon>Autobranchia</taxon>
        <taxon>Pteriomorphia</taxon>
        <taxon>Pectinida</taxon>
        <taxon>Pectinoidea</taxon>
        <taxon>Pectinidae</taxon>
        <taxon>Mizuhopecten</taxon>
    </lineage>
</organism>
<evidence type="ECO:0000313" key="10">
    <source>
        <dbReference type="Proteomes" id="UP000242188"/>
    </source>
</evidence>
<keyword evidence="3" id="KW-0678">Repressor</keyword>
<dbReference type="Pfam" id="PF16014">
    <property type="entry name" value="SAP130_C"/>
    <property type="match status" value="1"/>
</dbReference>
<feature type="compositionally biased region" description="Polar residues" evidence="7">
    <location>
        <begin position="380"/>
        <end position="433"/>
    </location>
</feature>
<feature type="region of interest" description="Disordered" evidence="7">
    <location>
        <begin position="603"/>
        <end position="713"/>
    </location>
</feature>
<name>A0A210PTK3_MIZYE</name>
<feature type="domain" description="Histone deacetylase complex subunit SAP130 C-terminal" evidence="8">
    <location>
        <begin position="671"/>
        <end position="951"/>
    </location>
</feature>
<feature type="region of interest" description="Disordered" evidence="7">
    <location>
        <begin position="742"/>
        <end position="783"/>
    </location>
</feature>
<evidence type="ECO:0000313" key="9">
    <source>
        <dbReference type="EMBL" id="OWF39813.1"/>
    </source>
</evidence>
<dbReference type="EMBL" id="NEDP02005507">
    <property type="protein sequence ID" value="OWF39813.1"/>
    <property type="molecule type" value="Genomic_DNA"/>
</dbReference>
<dbReference type="GO" id="GO:0070822">
    <property type="term" value="C:Sin3-type complex"/>
    <property type="evidence" value="ECO:0007669"/>
    <property type="project" value="TreeGrafter"/>
</dbReference>
<evidence type="ECO:0000259" key="8">
    <source>
        <dbReference type="Pfam" id="PF16014"/>
    </source>
</evidence>
<evidence type="ECO:0000256" key="5">
    <source>
        <dbReference type="ARBA" id="ARBA00023163"/>
    </source>
</evidence>
<protein>
    <recommendedName>
        <fullName evidence="8">Histone deacetylase complex subunit SAP130 C-terminal domain-containing protein</fullName>
    </recommendedName>
</protein>
<dbReference type="AlphaFoldDB" id="A0A210PTK3"/>
<comment type="similarity">
    <text evidence="2">Belongs to the SAP130 family.</text>
</comment>
<keyword evidence="6" id="KW-0539">Nucleus</keyword>
<keyword evidence="10" id="KW-1185">Reference proteome</keyword>
<proteinExistence type="inferred from homology"/>
<evidence type="ECO:0000256" key="4">
    <source>
        <dbReference type="ARBA" id="ARBA00023015"/>
    </source>
</evidence>
<keyword evidence="5" id="KW-0804">Transcription</keyword>
<sequence>MSSQSSGDQPEDSENLARPAVTLSSQAHVHQRSLGNLTQGTTTYQGALSKSAALNRRMLTGGPGASPPAHPSQLSTIIPTGIQIGISMDANKSLSTTASLVGVPPPAIVSVGMATPSIVQINATSSSSLLSQALPLTGNIRGASQHQNPTFQTHLPRGAATAASVLACPKSVMTAMPVLRHNAATIHIPGTAPHGGHTLTTPRSQLITPNIRPTTPPQTHSPAPTVSLAGVPTSETHRVGISVQATGASSSASSIHIKLQTPGTTTEPLTKQVLSQSAKQIHVAQNLSSVPKVLMSQAAVTPLVQHSLKAAAPKQNKAAVAAGVALSLSSTGISPLSISSVTPSTAPSAVPSIPIAKVPPVRQPTAPASLAGITRMSLPLDQSSSTPSQPHTKQTHSLPQGQPHTTQTHPVLQGQTHPPHTHPQSQGQTTSFVPQPHRPANIATSHLLNPVTHTEIRPERPVGISTLPQYPMALLTEYQQLMYQQLASQIRPNQAGLAVPAAAGPHALSVSSAQTVKFSPMTLMAGDPLRLQTLSVHTPFSSASVSTVSDSGARSSTPNDSISGISCAVSTASIPVPALSAIAMATSSALSIAPTLYSMTSGAPHPGSLTPQHPSSQGGLSSTPVSQPNASPRPSILRKRTNEGNTPVKKPVCGLNTMTDRHSPRPDSRTDSAPQSNTSSPKTPATPAGESQSSTDTALSSEATTPTHNSLGDMKIKQEPLDAVENGFPTAVAIAASLSASLPNSVEASPRKKPRKQLLHANEELRDNSSTDEDVEKVEEIKEEVPDPVKNEMKDEYVDDEGVRWTIEKTKPSLSLLNFYNISWKSKNNHFNRYTDVKPKDERRPTVNELSNQRGVMQKASGWKLFHVAAQLDDLTELERTLNSKVLTLQSSMAPQSTSRHSLTEDDLGLLHELAQGNIQRSRLISDQLEEAKSNMFKVLEHKTKITEIINKHMSKRPIKKKERT</sequence>
<dbReference type="InterPro" id="IPR031963">
    <property type="entry name" value="SAP130_C"/>
</dbReference>
<comment type="caution">
    <text evidence="9">The sequence shown here is derived from an EMBL/GenBank/DDBJ whole genome shotgun (WGS) entry which is preliminary data.</text>
</comment>
<evidence type="ECO:0000256" key="3">
    <source>
        <dbReference type="ARBA" id="ARBA00022491"/>
    </source>
</evidence>
<dbReference type="GO" id="GO:0000122">
    <property type="term" value="P:negative regulation of transcription by RNA polymerase II"/>
    <property type="evidence" value="ECO:0007669"/>
    <property type="project" value="TreeGrafter"/>
</dbReference>
<accession>A0A210PTK3</accession>
<dbReference type="OrthoDB" id="10048604at2759"/>
<comment type="subcellular location">
    <subcellularLocation>
        <location evidence="1">Nucleus</location>
    </subcellularLocation>
</comment>